<dbReference type="GO" id="GO:0016887">
    <property type="term" value="F:ATP hydrolysis activity"/>
    <property type="evidence" value="ECO:0007669"/>
    <property type="project" value="UniProtKB-UniRule"/>
</dbReference>
<reference evidence="18 19" key="1">
    <citation type="journal article" date="2013" name="ISME J.">
        <title>By their genes ye shall know them: genomic signatures of predatory bacteria.</title>
        <authorList>
            <person name="Pasternak Z."/>
            <person name="Pietrokovski S."/>
            <person name="Rotem O."/>
            <person name="Gophna U."/>
            <person name="Lurie-Weinberger M.N."/>
            <person name="Jurkevitch E."/>
        </authorList>
    </citation>
    <scope>NUCLEOTIDE SEQUENCE [LARGE SCALE GENOMIC DNA]</scope>
    <source>
        <strain evidence="18">EPB</strain>
    </source>
</reference>
<dbReference type="RefSeq" id="WP_015468699.1">
    <property type="nucleotide sequence ID" value="NC_020812.1"/>
</dbReference>
<comment type="caution">
    <text evidence="14">Lacks conserved residue(s) required for the propagation of feature annotation.</text>
</comment>
<dbReference type="OrthoDB" id="9783370at2"/>
<evidence type="ECO:0000256" key="4">
    <source>
        <dbReference type="ARBA" id="ARBA00022692"/>
    </source>
</evidence>
<dbReference type="Gene3D" id="3.40.50.300">
    <property type="entry name" value="P-loop containing nucleotide triphosphate hydrolases"/>
    <property type="match status" value="1"/>
</dbReference>
<dbReference type="Gene3D" id="1.20.58.760">
    <property type="entry name" value="Peptidase M41"/>
    <property type="match status" value="1"/>
</dbReference>
<feature type="region of interest" description="Disordered" evidence="16">
    <location>
        <begin position="608"/>
        <end position="650"/>
    </location>
</feature>
<dbReference type="Pfam" id="PF17862">
    <property type="entry name" value="AAA_lid_3"/>
    <property type="match status" value="1"/>
</dbReference>
<protein>
    <recommendedName>
        <fullName evidence="14">ATP-dependent zinc metalloprotease FtsH</fullName>
        <ecNumber evidence="14">3.4.24.-</ecNumber>
    </recommendedName>
</protein>
<dbReference type="CDD" id="cd19501">
    <property type="entry name" value="RecA-like_FtsH"/>
    <property type="match status" value="1"/>
</dbReference>
<dbReference type="GO" id="GO:0008270">
    <property type="term" value="F:zinc ion binding"/>
    <property type="evidence" value="ECO:0007669"/>
    <property type="project" value="UniProtKB-UniRule"/>
</dbReference>
<evidence type="ECO:0000256" key="1">
    <source>
        <dbReference type="ARBA" id="ARBA00004370"/>
    </source>
</evidence>
<dbReference type="InterPro" id="IPR027417">
    <property type="entry name" value="P-loop_NTPase"/>
</dbReference>
<dbReference type="InterPro" id="IPR000642">
    <property type="entry name" value="Peptidase_M41"/>
</dbReference>
<evidence type="ECO:0000256" key="8">
    <source>
        <dbReference type="ARBA" id="ARBA00022833"/>
    </source>
</evidence>
<evidence type="ECO:0000256" key="14">
    <source>
        <dbReference type="HAMAP-Rule" id="MF_01458"/>
    </source>
</evidence>
<dbReference type="PATRIC" id="fig|349215.9.peg.2331"/>
<evidence type="ECO:0000256" key="6">
    <source>
        <dbReference type="ARBA" id="ARBA00022741"/>
    </source>
</evidence>
<dbReference type="HOGENOM" id="CLU_000688_16_2_5"/>
<dbReference type="Proteomes" id="UP000011932">
    <property type="component" value="Chromosome"/>
</dbReference>
<dbReference type="FunFam" id="1.10.8.60:FF:000001">
    <property type="entry name" value="ATP-dependent zinc metalloprotease FtsH"/>
    <property type="match status" value="1"/>
</dbReference>
<evidence type="ECO:0000256" key="5">
    <source>
        <dbReference type="ARBA" id="ARBA00022723"/>
    </source>
</evidence>
<dbReference type="InterPro" id="IPR005936">
    <property type="entry name" value="FtsH"/>
</dbReference>
<dbReference type="Pfam" id="PF01434">
    <property type="entry name" value="Peptidase_M41"/>
    <property type="match status" value="1"/>
</dbReference>
<keyword evidence="18" id="KW-0132">Cell division</keyword>
<dbReference type="InterPro" id="IPR003960">
    <property type="entry name" value="ATPase_AAA_CS"/>
</dbReference>
<dbReference type="PANTHER" id="PTHR23076">
    <property type="entry name" value="METALLOPROTEASE M41 FTSH"/>
    <property type="match status" value="1"/>
</dbReference>
<keyword evidence="4 14" id="KW-0812">Transmembrane</keyword>
<comment type="subunit">
    <text evidence="14">Homohexamer.</text>
</comment>
<dbReference type="Gene3D" id="1.10.8.60">
    <property type="match status" value="1"/>
</dbReference>
<keyword evidence="11 14" id="KW-0482">Metalloprotease</keyword>
<dbReference type="KEGG" id="man:A11S_2402"/>
<feature type="transmembrane region" description="Helical" evidence="14">
    <location>
        <begin position="110"/>
        <end position="130"/>
    </location>
</feature>
<evidence type="ECO:0000256" key="15">
    <source>
        <dbReference type="RuleBase" id="RU003651"/>
    </source>
</evidence>
<comment type="similarity">
    <text evidence="15">Belongs to the AAA ATPase family.</text>
</comment>
<keyword evidence="5 14" id="KW-0479">Metal-binding</keyword>
<evidence type="ECO:0000256" key="11">
    <source>
        <dbReference type="ARBA" id="ARBA00023049"/>
    </source>
</evidence>
<keyword evidence="7 14" id="KW-0378">Hydrolase</keyword>
<dbReference type="AlphaFoldDB" id="M4VM31"/>
<feature type="domain" description="AAA+ ATPase" evidence="17">
    <location>
        <begin position="200"/>
        <end position="339"/>
    </location>
</feature>
<keyword evidence="6 14" id="KW-0547">Nucleotide-binding</keyword>
<dbReference type="EMBL" id="CP003538">
    <property type="protein sequence ID" value="AGH99196.1"/>
    <property type="molecule type" value="Genomic_DNA"/>
</dbReference>
<dbReference type="InterPro" id="IPR037219">
    <property type="entry name" value="Peptidase_M41-like"/>
</dbReference>
<dbReference type="PROSITE" id="PS00674">
    <property type="entry name" value="AAA"/>
    <property type="match status" value="1"/>
</dbReference>
<evidence type="ECO:0000256" key="9">
    <source>
        <dbReference type="ARBA" id="ARBA00022840"/>
    </source>
</evidence>
<dbReference type="SMART" id="SM00382">
    <property type="entry name" value="AAA"/>
    <property type="match status" value="1"/>
</dbReference>
<comment type="similarity">
    <text evidence="2 14">In the C-terminal section; belongs to the peptidase M41 family.</text>
</comment>
<dbReference type="NCBIfam" id="TIGR01241">
    <property type="entry name" value="FtsH_fam"/>
    <property type="match status" value="1"/>
</dbReference>
<keyword evidence="14" id="KW-1003">Cell membrane</keyword>
<evidence type="ECO:0000256" key="16">
    <source>
        <dbReference type="SAM" id="MobiDB-lite"/>
    </source>
</evidence>
<evidence type="ECO:0000256" key="2">
    <source>
        <dbReference type="ARBA" id="ARBA00010044"/>
    </source>
</evidence>
<evidence type="ECO:0000313" key="18">
    <source>
        <dbReference type="EMBL" id="AGH99196.1"/>
    </source>
</evidence>
<feature type="binding site" evidence="14">
    <location>
        <position position="508"/>
    </location>
    <ligand>
        <name>Zn(2+)</name>
        <dbReference type="ChEBI" id="CHEBI:29105"/>
        <note>catalytic</note>
    </ligand>
</feature>
<keyword evidence="12 14" id="KW-0472">Membrane</keyword>
<accession>M4VM31</accession>
<dbReference type="GO" id="GO:0004222">
    <property type="term" value="F:metalloendopeptidase activity"/>
    <property type="evidence" value="ECO:0007669"/>
    <property type="project" value="InterPro"/>
</dbReference>
<dbReference type="GO" id="GO:0005524">
    <property type="term" value="F:ATP binding"/>
    <property type="evidence" value="ECO:0007669"/>
    <property type="project" value="UniProtKB-UniRule"/>
</dbReference>
<dbReference type="EC" id="3.4.24.-" evidence="14"/>
<dbReference type="SUPFAM" id="SSF52540">
    <property type="entry name" value="P-loop containing nucleoside triphosphate hydrolases"/>
    <property type="match status" value="1"/>
</dbReference>
<evidence type="ECO:0000256" key="7">
    <source>
        <dbReference type="ARBA" id="ARBA00022801"/>
    </source>
</evidence>
<sequence length="650" mass="69523">MSNMLKNVGLVAAFAVAVHLIMKTDASEQTTRPSAEHKPYTQFIDMALRGDFEEIELRGQDGREVRALDSNGTLIVSRIPVNENIMNRLYGERVDVVDLSARDKPQEAGFMSRLFLTLLPAALLIGFMMFMMRGGMKGPGGGGGGGGLLGGKSMVKKFNARDCDVRFEDVAGIDEAKAELMEMVDFLKSPGKYTRLGAKIPRGALLVGPPGTGKTLMAKAVAGEAGVPFLSQSGSEFVEMFVGRGAARVRELFEEAKKSAPCIIFIDEIDAVGRQRGGGVGGGNDEREQTLNQLLVEMDGFDGTEGIIILAATNRADILDAALKRPGRFDRQVHVGLPDLSGRVRILQTHLRNKPIAPDVDVKVIARGVPGFSGADLANLANEAALFAARRGDNAITQADFEGAADRIMMGAERKTMIMTEQEKRLTAYHEAGHALCALRAPGADPIHKATIIPRGGALGMVMQLPEGDRVSLTRQQAHARLAVCYGGRVAEEMVFGADKVTTGASGDIQSATAMARAMVEEWGLSDKAGAVLYASSRQEQAMGATGRSRSISEVTSLMLDQEIRELTDLGKVMAEQILTDYRGELENIAEALLKYETLSGSEIKIVAQGGTLTRDPSQPPPDETPKGPGTFGATPANDTGNDMRPPKPL</sequence>
<dbReference type="Pfam" id="PF00004">
    <property type="entry name" value="AAA"/>
    <property type="match status" value="1"/>
</dbReference>
<feature type="binding site" evidence="14">
    <location>
        <position position="434"/>
    </location>
    <ligand>
        <name>Zn(2+)</name>
        <dbReference type="ChEBI" id="CHEBI:29105"/>
        <note>catalytic</note>
    </ligand>
</feature>
<evidence type="ECO:0000256" key="10">
    <source>
        <dbReference type="ARBA" id="ARBA00022989"/>
    </source>
</evidence>
<comment type="cofactor">
    <cofactor evidence="14">
        <name>Zn(2+)</name>
        <dbReference type="ChEBI" id="CHEBI:29105"/>
    </cofactor>
    <text evidence="14">Binds 1 zinc ion per subunit.</text>
</comment>
<comment type="subcellular location">
    <subcellularLocation>
        <location evidence="14">Cell membrane</location>
        <topology evidence="14">Multi-pass membrane protein</topology>
        <orientation evidence="14">Cytoplasmic side</orientation>
    </subcellularLocation>
    <subcellularLocation>
        <location evidence="1">Membrane</location>
    </subcellularLocation>
</comment>
<evidence type="ECO:0000256" key="12">
    <source>
        <dbReference type="ARBA" id="ARBA00023136"/>
    </source>
</evidence>
<keyword evidence="8 14" id="KW-0862">Zinc</keyword>
<keyword evidence="9 14" id="KW-0067">ATP-binding</keyword>
<dbReference type="HAMAP" id="MF_01458">
    <property type="entry name" value="FtsH"/>
    <property type="match status" value="1"/>
</dbReference>
<dbReference type="GO" id="GO:0051301">
    <property type="term" value="P:cell division"/>
    <property type="evidence" value="ECO:0007669"/>
    <property type="project" value="UniProtKB-KW"/>
</dbReference>
<organism evidence="18 19">
    <name type="scientific">Micavibrio aeruginosavorus EPB</name>
    <dbReference type="NCBI Taxonomy" id="349215"/>
    <lineage>
        <taxon>Bacteria</taxon>
        <taxon>Pseudomonadati</taxon>
        <taxon>Bdellovibrionota</taxon>
        <taxon>Bdellovibrionia</taxon>
        <taxon>Bdellovibrionales</taxon>
        <taxon>Pseudobdellovibrionaceae</taxon>
        <taxon>Micavibrio</taxon>
    </lineage>
</organism>
<gene>
    <name evidence="14" type="primary">ftsH</name>
    <name evidence="18" type="ORF">A11S_2402</name>
</gene>
<keyword evidence="18" id="KW-0131">Cell cycle</keyword>
<comment type="similarity">
    <text evidence="13 14">In the central section; belongs to the AAA ATPase family.</text>
</comment>
<evidence type="ECO:0000313" key="19">
    <source>
        <dbReference type="Proteomes" id="UP000011932"/>
    </source>
</evidence>
<dbReference type="STRING" id="349215.A11S_2402"/>
<dbReference type="GO" id="GO:0030163">
    <property type="term" value="P:protein catabolic process"/>
    <property type="evidence" value="ECO:0007669"/>
    <property type="project" value="UniProtKB-UniRule"/>
</dbReference>
<dbReference type="GO" id="GO:0004176">
    <property type="term" value="F:ATP-dependent peptidase activity"/>
    <property type="evidence" value="ECO:0007669"/>
    <property type="project" value="InterPro"/>
</dbReference>
<evidence type="ECO:0000256" key="13">
    <source>
        <dbReference type="ARBA" id="ARBA00061570"/>
    </source>
</evidence>
<dbReference type="SUPFAM" id="SSF140990">
    <property type="entry name" value="FtsH protease domain-like"/>
    <property type="match status" value="1"/>
</dbReference>
<evidence type="ECO:0000259" key="17">
    <source>
        <dbReference type="SMART" id="SM00382"/>
    </source>
</evidence>
<keyword evidence="3 14" id="KW-0645">Protease</keyword>
<keyword evidence="10 14" id="KW-1133">Transmembrane helix</keyword>
<dbReference type="GO" id="GO:0005886">
    <property type="term" value="C:plasma membrane"/>
    <property type="evidence" value="ECO:0007669"/>
    <property type="project" value="UniProtKB-SubCell"/>
</dbReference>
<comment type="function">
    <text evidence="14">Acts as a processive, ATP-dependent zinc metallopeptidase for both cytoplasmic and membrane proteins. Plays a role in the quality control of integral membrane proteins.</text>
</comment>
<name>M4VM31_9BACT</name>
<evidence type="ECO:0000256" key="3">
    <source>
        <dbReference type="ARBA" id="ARBA00022670"/>
    </source>
</evidence>
<dbReference type="FunFam" id="1.20.58.760:FF:000001">
    <property type="entry name" value="ATP-dependent zinc metalloprotease FtsH"/>
    <property type="match status" value="1"/>
</dbReference>
<dbReference type="FunFam" id="3.40.50.300:FF:000001">
    <property type="entry name" value="ATP-dependent zinc metalloprotease FtsH"/>
    <property type="match status" value="1"/>
</dbReference>
<feature type="active site" evidence="14">
    <location>
        <position position="431"/>
    </location>
</feature>
<dbReference type="GO" id="GO:0006508">
    <property type="term" value="P:proteolysis"/>
    <property type="evidence" value="ECO:0007669"/>
    <property type="project" value="UniProtKB-KW"/>
</dbReference>
<dbReference type="PANTHER" id="PTHR23076:SF97">
    <property type="entry name" value="ATP-DEPENDENT ZINC METALLOPROTEASE YME1L1"/>
    <property type="match status" value="1"/>
</dbReference>
<proteinExistence type="inferred from homology"/>
<feature type="binding site" evidence="14">
    <location>
        <begin position="208"/>
        <end position="215"/>
    </location>
    <ligand>
        <name>ATP</name>
        <dbReference type="ChEBI" id="CHEBI:30616"/>
    </ligand>
</feature>
<dbReference type="InterPro" id="IPR041569">
    <property type="entry name" value="AAA_lid_3"/>
</dbReference>
<dbReference type="InterPro" id="IPR003593">
    <property type="entry name" value="AAA+_ATPase"/>
</dbReference>
<dbReference type="InterPro" id="IPR003959">
    <property type="entry name" value="ATPase_AAA_core"/>
</dbReference>
<feature type="binding site" evidence="14">
    <location>
        <position position="430"/>
    </location>
    <ligand>
        <name>Zn(2+)</name>
        <dbReference type="ChEBI" id="CHEBI:29105"/>
        <note>catalytic</note>
    </ligand>
</feature>